<keyword evidence="8" id="KW-0414">Isoprene biosynthesis</keyword>
<evidence type="ECO:0000256" key="9">
    <source>
        <dbReference type="SAM" id="MobiDB-lite"/>
    </source>
</evidence>
<evidence type="ECO:0000313" key="12">
    <source>
        <dbReference type="Proteomes" id="UP000584670"/>
    </source>
</evidence>
<evidence type="ECO:0000256" key="7">
    <source>
        <dbReference type="ARBA" id="ARBA00023052"/>
    </source>
</evidence>
<evidence type="ECO:0000256" key="3">
    <source>
        <dbReference type="ARBA" id="ARBA00022679"/>
    </source>
</evidence>
<evidence type="ECO:0000313" key="11">
    <source>
        <dbReference type="EMBL" id="MBC2904389.1"/>
    </source>
</evidence>
<evidence type="ECO:0000256" key="6">
    <source>
        <dbReference type="ARBA" id="ARBA00022977"/>
    </source>
</evidence>
<dbReference type="PANTHER" id="PTHR43322:SF5">
    <property type="entry name" value="1-DEOXY-D-XYLULOSE-5-PHOSPHATE SYNTHASE, CHLOROPLASTIC"/>
    <property type="match status" value="1"/>
</dbReference>
<evidence type="ECO:0000256" key="5">
    <source>
        <dbReference type="ARBA" id="ARBA00022842"/>
    </source>
</evidence>
<evidence type="ECO:0000256" key="2">
    <source>
        <dbReference type="ARBA" id="ARBA00011738"/>
    </source>
</evidence>
<dbReference type="Gene3D" id="3.40.50.920">
    <property type="match status" value="1"/>
</dbReference>
<comment type="caution">
    <text evidence="11">The sequence shown here is derived from an EMBL/GenBank/DDBJ whole genome shotgun (WGS) entry which is preliminary data.</text>
</comment>
<reference evidence="11 12" key="1">
    <citation type="submission" date="2020-08" db="EMBL/GenBank/DDBJ databases">
        <title>Streptomyces sp. PSKA01 genome sequencing and assembly.</title>
        <authorList>
            <person name="Mandal S."/>
            <person name="Maiti P.K."/>
            <person name="Das P."/>
        </authorList>
    </citation>
    <scope>NUCLEOTIDE SEQUENCE [LARGE SCALE GENOMIC DNA]</scope>
    <source>
        <strain evidence="11 12">PSKA01</strain>
    </source>
</reference>
<dbReference type="GO" id="GO:0008661">
    <property type="term" value="F:1-deoxy-D-xylulose-5-phosphate synthase activity"/>
    <property type="evidence" value="ECO:0007669"/>
    <property type="project" value="InterPro"/>
</dbReference>
<keyword evidence="6" id="KW-0784">Thiamine biosynthesis</keyword>
<dbReference type="PANTHER" id="PTHR43322">
    <property type="entry name" value="1-D-DEOXYXYLULOSE 5-PHOSPHATE SYNTHASE-RELATED"/>
    <property type="match status" value="1"/>
</dbReference>
<gene>
    <name evidence="11" type="ORF">H4N64_22720</name>
</gene>
<name>A0A7X1MAJ8_9ACTN</name>
<dbReference type="Proteomes" id="UP000584670">
    <property type="component" value="Unassembled WGS sequence"/>
</dbReference>
<keyword evidence="12" id="KW-1185">Reference proteome</keyword>
<evidence type="ECO:0000259" key="10">
    <source>
        <dbReference type="Pfam" id="PF02780"/>
    </source>
</evidence>
<dbReference type="FunFam" id="3.40.50.920:FF:000002">
    <property type="entry name" value="1-deoxy-D-xylulose-5-phosphate synthase"/>
    <property type="match status" value="1"/>
</dbReference>
<dbReference type="GO" id="GO:0016114">
    <property type="term" value="P:terpenoid biosynthetic process"/>
    <property type="evidence" value="ECO:0007669"/>
    <property type="project" value="InterPro"/>
</dbReference>
<keyword evidence="4" id="KW-0479">Metal-binding</keyword>
<keyword evidence="3" id="KW-0808">Transferase</keyword>
<organism evidence="11 12">
    <name type="scientific">Streptomyces cupreus</name>
    <dbReference type="NCBI Taxonomy" id="2759956"/>
    <lineage>
        <taxon>Bacteria</taxon>
        <taxon>Bacillati</taxon>
        <taxon>Actinomycetota</taxon>
        <taxon>Actinomycetes</taxon>
        <taxon>Kitasatosporales</taxon>
        <taxon>Streptomycetaceae</taxon>
        <taxon>Streptomyces</taxon>
    </lineage>
</organism>
<dbReference type="GO" id="GO:0009228">
    <property type="term" value="P:thiamine biosynthetic process"/>
    <property type="evidence" value="ECO:0007669"/>
    <property type="project" value="UniProtKB-KW"/>
</dbReference>
<comment type="cofactor">
    <cofactor evidence="1">
        <name>Mg(2+)</name>
        <dbReference type="ChEBI" id="CHEBI:18420"/>
    </cofactor>
</comment>
<dbReference type="Pfam" id="PF02780">
    <property type="entry name" value="Transketolase_C"/>
    <property type="match status" value="1"/>
</dbReference>
<comment type="subunit">
    <text evidence="2">Homodimer.</text>
</comment>
<evidence type="ECO:0000256" key="8">
    <source>
        <dbReference type="ARBA" id="ARBA00023229"/>
    </source>
</evidence>
<protein>
    <recommendedName>
        <fullName evidence="10">Transketolase C-terminal domain-containing protein</fullName>
    </recommendedName>
</protein>
<dbReference type="EMBL" id="JACMSF010000025">
    <property type="protein sequence ID" value="MBC2904389.1"/>
    <property type="molecule type" value="Genomic_DNA"/>
</dbReference>
<keyword evidence="5" id="KW-0460">Magnesium</keyword>
<dbReference type="InterPro" id="IPR009014">
    <property type="entry name" value="Transketo_C/PFOR_II"/>
</dbReference>
<feature type="domain" description="Transketolase C-terminal" evidence="10">
    <location>
        <begin position="81"/>
        <end position="195"/>
    </location>
</feature>
<dbReference type="AlphaFoldDB" id="A0A7X1MAJ8"/>
<feature type="region of interest" description="Disordered" evidence="9">
    <location>
        <begin position="14"/>
        <end position="38"/>
    </location>
</feature>
<dbReference type="GO" id="GO:0019288">
    <property type="term" value="P:isopentenyl diphosphate biosynthetic process, methylerythritol 4-phosphate pathway"/>
    <property type="evidence" value="ECO:0007669"/>
    <property type="project" value="TreeGrafter"/>
</dbReference>
<proteinExistence type="predicted"/>
<dbReference type="InterPro" id="IPR005477">
    <property type="entry name" value="Dxylulose-5-P_synthase"/>
</dbReference>
<dbReference type="GO" id="GO:0005829">
    <property type="term" value="C:cytosol"/>
    <property type="evidence" value="ECO:0007669"/>
    <property type="project" value="TreeGrafter"/>
</dbReference>
<dbReference type="GO" id="GO:0046872">
    <property type="term" value="F:metal ion binding"/>
    <property type="evidence" value="ECO:0007669"/>
    <property type="project" value="UniProtKB-KW"/>
</dbReference>
<evidence type="ECO:0000256" key="1">
    <source>
        <dbReference type="ARBA" id="ARBA00001946"/>
    </source>
</evidence>
<sequence>MRLLRARRLARSAVRRRGPAARSHRRHLPAGLQGAPGSDATTLREAIACDDGPTALRFPKGAGGDDIPAVDTFAGIDVLHRGERPDLLLVSVGAMAATCLEVAGRLAAQGLGVTVVDPRWVKPVTPELVGLALEHRLVATVEDNGRVGGVGAHIAQALSDAGAALPVRVFGIPQHFLDHGSRSDVLEASGLTPRRLTHALLESLPSGWQARRGATDSLAVG</sequence>
<evidence type="ECO:0000256" key="4">
    <source>
        <dbReference type="ARBA" id="ARBA00022723"/>
    </source>
</evidence>
<feature type="compositionally biased region" description="Basic residues" evidence="9">
    <location>
        <begin position="14"/>
        <end position="28"/>
    </location>
</feature>
<dbReference type="InterPro" id="IPR033248">
    <property type="entry name" value="Transketolase_C"/>
</dbReference>
<keyword evidence="7" id="KW-0786">Thiamine pyrophosphate</keyword>
<accession>A0A7X1MAJ8</accession>
<dbReference type="SUPFAM" id="SSF52922">
    <property type="entry name" value="TK C-terminal domain-like"/>
    <property type="match status" value="1"/>
</dbReference>